<reference evidence="6 7" key="1">
    <citation type="submission" date="2017-08" db="EMBL/GenBank/DDBJ databases">
        <title>Infants hospitalized years apart are colonized by the same room-sourced microbial strains.</title>
        <authorList>
            <person name="Brooks B."/>
            <person name="Olm M.R."/>
            <person name="Firek B.A."/>
            <person name="Baker R."/>
            <person name="Thomas B.C."/>
            <person name="Morowitz M.J."/>
            <person name="Banfield J.F."/>
        </authorList>
    </citation>
    <scope>NUCLEOTIDE SEQUENCE [LARGE SCALE GENOMIC DNA]</scope>
    <source>
        <strain evidence="6">S2_003_000_R2_14</strain>
    </source>
</reference>
<sequence>MNSSGRPRDENSRRAILEATQQLVLEKGYAAVTTAEVAARAGAGKQTIYRWWPGKGALVLDAFSQWVQQAPRETRRKPSLSSTLVEFCRAATHAAPVLRALMAEAQFDPALHERLVAQLVRPRGDELRSCLTDRRPADRELIVNVLSGLVWQRLMLNQPLDGAFVRFALRVVKRV</sequence>
<dbReference type="InterPro" id="IPR036271">
    <property type="entry name" value="Tet_transcr_reg_TetR-rel_C_sf"/>
</dbReference>
<keyword evidence="1" id="KW-0805">Transcription regulation</keyword>
<evidence type="ECO:0000256" key="3">
    <source>
        <dbReference type="ARBA" id="ARBA00023163"/>
    </source>
</evidence>
<accession>A0A2W5VWM0</accession>
<evidence type="ECO:0000256" key="2">
    <source>
        <dbReference type="ARBA" id="ARBA00023125"/>
    </source>
</evidence>
<evidence type="ECO:0000259" key="5">
    <source>
        <dbReference type="PROSITE" id="PS50977"/>
    </source>
</evidence>
<gene>
    <name evidence="6" type="ORF">DI536_09705</name>
</gene>
<dbReference type="SUPFAM" id="SSF46689">
    <property type="entry name" value="Homeodomain-like"/>
    <property type="match status" value="1"/>
</dbReference>
<dbReference type="SUPFAM" id="SSF48498">
    <property type="entry name" value="Tetracyclin repressor-like, C-terminal domain"/>
    <property type="match status" value="1"/>
</dbReference>
<evidence type="ECO:0000256" key="4">
    <source>
        <dbReference type="PROSITE-ProRule" id="PRU00335"/>
    </source>
</evidence>
<feature type="DNA-binding region" description="H-T-H motif" evidence="4">
    <location>
        <begin position="33"/>
        <end position="52"/>
    </location>
</feature>
<evidence type="ECO:0000313" key="7">
    <source>
        <dbReference type="Proteomes" id="UP000249061"/>
    </source>
</evidence>
<evidence type="ECO:0000313" key="6">
    <source>
        <dbReference type="EMBL" id="PZR15041.1"/>
    </source>
</evidence>
<evidence type="ECO:0000256" key="1">
    <source>
        <dbReference type="ARBA" id="ARBA00023015"/>
    </source>
</evidence>
<dbReference type="Gene3D" id="1.10.357.10">
    <property type="entry name" value="Tetracycline Repressor, domain 2"/>
    <property type="match status" value="1"/>
</dbReference>
<dbReference type="PANTHER" id="PTHR30055:SF148">
    <property type="entry name" value="TETR-FAMILY TRANSCRIPTIONAL REGULATOR"/>
    <property type="match status" value="1"/>
</dbReference>
<keyword evidence="2 4" id="KW-0238">DNA-binding</keyword>
<comment type="caution">
    <text evidence="6">The sequence shown here is derived from an EMBL/GenBank/DDBJ whole genome shotgun (WGS) entry which is preliminary data.</text>
</comment>
<dbReference type="EMBL" id="QFQP01000006">
    <property type="protein sequence ID" value="PZR15041.1"/>
    <property type="molecule type" value="Genomic_DNA"/>
</dbReference>
<protein>
    <submittedName>
        <fullName evidence="6">TetR family transcriptional regulator</fullName>
    </submittedName>
</protein>
<dbReference type="PRINTS" id="PR00455">
    <property type="entry name" value="HTHTETR"/>
</dbReference>
<feature type="domain" description="HTH tetR-type" evidence="5">
    <location>
        <begin position="10"/>
        <end position="70"/>
    </location>
</feature>
<dbReference type="InterPro" id="IPR009057">
    <property type="entry name" value="Homeodomain-like_sf"/>
</dbReference>
<dbReference type="Pfam" id="PF00440">
    <property type="entry name" value="TetR_N"/>
    <property type="match status" value="1"/>
</dbReference>
<dbReference type="InterPro" id="IPR001647">
    <property type="entry name" value="HTH_TetR"/>
</dbReference>
<name>A0A2W5VWM0_9BACT</name>
<dbReference type="PROSITE" id="PS50977">
    <property type="entry name" value="HTH_TETR_2"/>
    <property type="match status" value="1"/>
</dbReference>
<dbReference type="InterPro" id="IPR050109">
    <property type="entry name" value="HTH-type_TetR-like_transc_reg"/>
</dbReference>
<dbReference type="GO" id="GO:0000976">
    <property type="term" value="F:transcription cis-regulatory region binding"/>
    <property type="evidence" value="ECO:0007669"/>
    <property type="project" value="TreeGrafter"/>
</dbReference>
<dbReference type="AlphaFoldDB" id="A0A2W5VWM0"/>
<proteinExistence type="predicted"/>
<dbReference type="GO" id="GO:0003700">
    <property type="term" value="F:DNA-binding transcription factor activity"/>
    <property type="evidence" value="ECO:0007669"/>
    <property type="project" value="TreeGrafter"/>
</dbReference>
<dbReference type="Pfam" id="PF16859">
    <property type="entry name" value="TetR_C_11"/>
    <property type="match status" value="1"/>
</dbReference>
<dbReference type="InterPro" id="IPR011075">
    <property type="entry name" value="TetR_C"/>
</dbReference>
<dbReference type="PANTHER" id="PTHR30055">
    <property type="entry name" value="HTH-TYPE TRANSCRIPTIONAL REGULATOR RUTR"/>
    <property type="match status" value="1"/>
</dbReference>
<organism evidence="6 7">
    <name type="scientific">Archangium gephyra</name>
    <dbReference type="NCBI Taxonomy" id="48"/>
    <lineage>
        <taxon>Bacteria</taxon>
        <taxon>Pseudomonadati</taxon>
        <taxon>Myxococcota</taxon>
        <taxon>Myxococcia</taxon>
        <taxon>Myxococcales</taxon>
        <taxon>Cystobacterineae</taxon>
        <taxon>Archangiaceae</taxon>
        <taxon>Archangium</taxon>
    </lineage>
</organism>
<dbReference type="Proteomes" id="UP000249061">
    <property type="component" value="Unassembled WGS sequence"/>
</dbReference>
<keyword evidence="3" id="KW-0804">Transcription</keyword>